<name>A0A9E7MR77_9CAUD</name>
<keyword evidence="2" id="KW-1185">Reference proteome</keyword>
<reference evidence="1 2" key="1">
    <citation type="submission" date="2022-05" db="EMBL/GenBank/DDBJ databases">
        <authorList>
            <person name="Friedrich I."/>
            <person name="Poehlein A."/>
            <person name="Schneider D."/>
            <person name="Hertel R."/>
            <person name="Daniel R."/>
        </authorList>
    </citation>
    <scope>NUCLEOTIDE SEQUENCE [LARGE SCALE GENOMIC DNA]</scope>
</reference>
<dbReference type="EMBL" id="ON529857">
    <property type="protein sequence ID" value="USN15153.1"/>
    <property type="molecule type" value="Genomic_DNA"/>
</dbReference>
<proteinExistence type="predicted"/>
<protein>
    <submittedName>
        <fullName evidence="1">Uncharacterized protein</fullName>
    </submittedName>
</protein>
<evidence type="ECO:0000313" key="1">
    <source>
        <dbReference type="EMBL" id="USN15153.1"/>
    </source>
</evidence>
<accession>A0A9E7MR77</accession>
<evidence type="ECO:0000313" key="2">
    <source>
        <dbReference type="Proteomes" id="UP001056576"/>
    </source>
</evidence>
<gene>
    <name evidence="1" type="ORF">KIKIMORA_00060</name>
</gene>
<dbReference type="Proteomes" id="UP001056576">
    <property type="component" value="Segment"/>
</dbReference>
<organism evidence="1 2">
    <name type="scientific">Brevundimonas phage vB_BpoS-Kikimora</name>
    <dbReference type="NCBI Taxonomy" id="2948601"/>
    <lineage>
        <taxon>Viruses</taxon>
        <taxon>Duplodnaviria</taxon>
        <taxon>Heunggongvirae</taxon>
        <taxon>Uroviricota</taxon>
        <taxon>Caudoviricetes</taxon>
        <taxon>Jeanschmidtviridae</taxon>
        <taxon>Kikimoravirus</taxon>
        <taxon>Kikimoravirus kikimora</taxon>
    </lineage>
</organism>
<sequence>MRQFDFTLYVYAPGLLGDLRKTDLLQSRLPRDLVMMIGVQPLYSVACSIPAPSYAEAIDQAVEAAKTSGFGVSLTPEQEGVLHDLANHRLFMAQQEQDPAWRRELRRLRNEERHRAMYAGGVVEAFGSPLEEWEFHARYYPASAIARSEPPPEELISVIPFGSSLHGISPPSAE</sequence>